<reference evidence="7" key="1">
    <citation type="submission" date="2020-11" db="EMBL/GenBank/DDBJ databases">
        <authorList>
            <person name="Tran Van P."/>
        </authorList>
    </citation>
    <scope>NUCLEOTIDE SEQUENCE</scope>
</reference>
<feature type="region of interest" description="Disordered" evidence="6">
    <location>
        <begin position="463"/>
        <end position="482"/>
    </location>
</feature>
<feature type="compositionally biased region" description="Gly residues" evidence="6">
    <location>
        <begin position="337"/>
        <end position="357"/>
    </location>
</feature>
<feature type="non-terminal residue" evidence="7">
    <location>
        <position position="1"/>
    </location>
</feature>
<dbReference type="GO" id="GO:0005634">
    <property type="term" value="C:nucleus"/>
    <property type="evidence" value="ECO:0007669"/>
    <property type="project" value="UniProtKB-SubCell"/>
</dbReference>
<dbReference type="InterPro" id="IPR003656">
    <property type="entry name" value="Znf_BED"/>
</dbReference>
<dbReference type="OrthoDB" id="1306014at2759"/>
<evidence type="ECO:0000313" key="7">
    <source>
        <dbReference type="EMBL" id="CAD7232402.1"/>
    </source>
</evidence>
<protein>
    <submittedName>
        <fullName evidence="7">Uncharacterized protein</fullName>
    </submittedName>
</protein>
<feature type="region of interest" description="Disordered" evidence="6">
    <location>
        <begin position="271"/>
        <end position="420"/>
    </location>
</feature>
<dbReference type="InterPro" id="IPR013087">
    <property type="entry name" value="Znf_C2H2_type"/>
</dbReference>
<proteinExistence type="predicted"/>
<keyword evidence="4" id="KW-0862">Zinc</keyword>
<dbReference type="PROSITE" id="PS50808">
    <property type="entry name" value="ZF_BED"/>
    <property type="match status" value="1"/>
</dbReference>
<keyword evidence="5" id="KW-0539">Nucleus</keyword>
<evidence type="ECO:0000256" key="1">
    <source>
        <dbReference type="ARBA" id="ARBA00004123"/>
    </source>
</evidence>
<gene>
    <name evidence="7" type="ORF">CTOB1V02_LOCUS10238</name>
</gene>
<accession>A0A7R8WK19</accession>
<feature type="compositionally biased region" description="Basic and acidic residues" evidence="6">
    <location>
        <begin position="271"/>
        <end position="284"/>
    </location>
</feature>
<keyword evidence="2" id="KW-0479">Metal-binding</keyword>
<keyword evidence="3" id="KW-0863">Zinc-finger</keyword>
<evidence type="ECO:0000256" key="6">
    <source>
        <dbReference type="SAM" id="MobiDB-lite"/>
    </source>
</evidence>
<evidence type="ECO:0000256" key="3">
    <source>
        <dbReference type="ARBA" id="ARBA00022771"/>
    </source>
</evidence>
<dbReference type="PANTHER" id="PTHR23215:SF0">
    <property type="entry name" value="BUB3-INTERACTING AND GLEBS MOTIF-CONTAINING PROTEIN ZNF207"/>
    <property type="match status" value="1"/>
</dbReference>
<dbReference type="PANTHER" id="PTHR23215">
    <property type="entry name" value="ZINC FINGER PROTEIN 207"/>
    <property type="match status" value="1"/>
</dbReference>
<dbReference type="GO" id="GO:0008270">
    <property type="term" value="F:zinc ion binding"/>
    <property type="evidence" value="ECO:0007669"/>
    <property type="project" value="UniProtKB-KW"/>
</dbReference>
<evidence type="ECO:0000256" key="2">
    <source>
        <dbReference type="ARBA" id="ARBA00022723"/>
    </source>
</evidence>
<organism evidence="7">
    <name type="scientific">Cyprideis torosa</name>
    <dbReference type="NCBI Taxonomy" id="163714"/>
    <lineage>
        <taxon>Eukaryota</taxon>
        <taxon>Metazoa</taxon>
        <taxon>Ecdysozoa</taxon>
        <taxon>Arthropoda</taxon>
        <taxon>Crustacea</taxon>
        <taxon>Oligostraca</taxon>
        <taxon>Ostracoda</taxon>
        <taxon>Podocopa</taxon>
        <taxon>Podocopida</taxon>
        <taxon>Cytherocopina</taxon>
        <taxon>Cytheroidea</taxon>
        <taxon>Cytherideidae</taxon>
        <taxon>Cyprideis</taxon>
    </lineage>
</organism>
<evidence type="ECO:0000256" key="4">
    <source>
        <dbReference type="ARBA" id="ARBA00022833"/>
    </source>
</evidence>
<dbReference type="AlphaFoldDB" id="A0A7R8WK19"/>
<dbReference type="GO" id="GO:0003677">
    <property type="term" value="F:DNA binding"/>
    <property type="evidence" value="ECO:0007669"/>
    <property type="project" value="InterPro"/>
</dbReference>
<sequence length="482" mass="53469">MDAPCKGYLLCGRKDESLYQQVFHNICEYVQKHATHATCPLILRVISIMVYCYPTYDITNSGWITGTGRGREGVRREQKNVIAAMLMLAVQATPSRKPVGKSVHRVYTECRVEQLYTTPVGEVEQLYTAPVYTRVHECRKWKTPRVYTECRVEQLYTTPVGEVEQLYTAPVYTRVHEYQPLLKMGRKKKKQSKPWCWYCNRDFEDEKILIQHQKAKHFKCHICHKKLYTGPGLSIHCMQVHKETIDKVPNALPHRSNIEIEIYGMEGIPDDDLREHERKSHGDSGDNSPAARVPPMPGPPMTGWGPHPGYGGPMMPDNSPAARVPPMPGPPMTGWGPHPGYGGPMMPGLGGDGGPRGGRYRPGRSGEKGRRRERLPGAGPGPYAGCKGRRNGASGPSASGPTVPKAPSIQTVSGTSKIVHPEEDISLVSNRVTGEEELGSILSFPPNARVGREVGREFRFSSSSLRCEEDSADEESVLCAES</sequence>
<name>A0A7R8WK19_9CRUS</name>
<dbReference type="CDD" id="cd20908">
    <property type="entry name" value="SUF4-like"/>
    <property type="match status" value="1"/>
</dbReference>
<dbReference type="EMBL" id="OB664627">
    <property type="protein sequence ID" value="CAD7232402.1"/>
    <property type="molecule type" value="Genomic_DNA"/>
</dbReference>
<dbReference type="PROSITE" id="PS00028">
    <property type="entry name" value="ZINC_FINGER_C2H2_1"/>
    <property type="match status" value="2"/>
</dbReference>
<comment type="subcellular location">
    <subcellularLocation>
        <location evidence="1">Nucleus</location>
    </subcellularLocation>
</comment>
<evidence type="ECO:0000256" key="5">
    <source>
        <dbReference type="ARBA" id="ARBA00023242"/>
    </source>
</evidence>